<name>W1P7C3_AMBTC</name>
<dbReference type="OMA" id="YSKCGCW"/>
<feature type="repeat" description="PPR" evidence="2">
    <location>
        <begin position="252"/>
        <end position="286"/>
    </location>
</feature>
<dbReference type="InterPro" id="IPR046960">
    <property type="entry name" value="PPR_At4g14850-like_plant"/>
</dbReference>
<feature type="repeat" description="PPR" evidence="2">
    <location>
        <begin position="217"/>
        <end position="251"/>
    </location>
</feature>
<dbReference type="GO" id="GO:0009451">
    <property type="term" value="P:RNA modification"/>
    <property type="evidence" value="ECO:0000318"/>
    <property type="project" value="GO_Central"/>
</dbReference>
<dbReference type="Gramene" id="ERN03818">
    <property type="protein sequence ID" value="ERN03818"/>
    <property type="gene ID" value="AMTR_s00078p00125150"/>
</dbReference>
<keyword evidence="4" id="KW-1185">Reference proteome</keyword>
<sequence>MRLNNTDDAVHLLDEIEERNLPSFNAAISGFSRNGLLEHSIAIFRQALIEGIRPNSVSVAGLLPACSKLHGKLIHGFSLKSGLNYDIFVSTATLTMYATNSDLGSAEKVFGLILERERNVVCYNAMIATYLQNGDFDRVIKLFREMREKPNSVTFMTVLSACAGALALQYGREIHSLSLKFEGGNSVLTGTALIDMYSKCGFINQAQAVFNTMSERNTVTWNSLISGLILNGHHEEAMDTFSLMKTQGIRLDSSTWLVLIGGFSRQKLGQEALDLFREMLAKGVKPCLKSITSLLQACSSLSNLSHGREIHGYTVRSGLDSDHFLLTALVDMYSKCGSMDRAQRAFNEAQWAHDPAPYNAMIGGYGKNGQLDMALNIYNQMIEDDIKPNSATITSVLSVFNHAGVVDQGWRFFEEVRREYHEDLTIDHYACMADLLGRAGRLVEARELIRGMPMKPLNSMFASLLGACSLHCNVEIGEEMADILFELEPENPAPVVVLSNIYANLGRWGSAENAREMMRERGLKKVPGRSWIGLNC</sequence>
<dbReference type="InterPro" id="IPR011990">
    <property type="entry name" value="TPR-like_helical_dom_sf"/>
</dbReference>
<dbReference type="AlphaFoldDB" id="W1P7C3"/>
<dbReference type="GO" id="GO:0003723">
    <property type="term" value="F:RNA binding"/>
    <property type="evidence" value="ECO:0000318"/>
    <property type="project" value="GO_Central"/>
</dbReference>
<dbReference type="PANTHER" id="PTHR24015">
    <property type="entry name" value="OS07G0578800 PROTEIN-RELATED"/>
    <property type="match status" value="1"/>
</dbReference>
<feature type="repeat" description="PPR" evidence="2">
    <location>
        <begin position="20"/>
        <end position="54"/>
    </location>
</feature>
<dbReference type="SUPFAM" id="SSF48452">
    <property type="entry name" value="TPR-like"/>
    <property type="match status" value="1"/>
</dbReference>
<reference evidence="4" key="1">
    <citation type="journal article" date="2013" name="Science">
        <title>The Amborella genome and the evolution of flowering plants.</title>
        <authorList>
            <consortium name="Amborella Genome Project"/>
        </authorList>
    </citation>
    <scope>NUCLEOTIDE SEQUENCE [LARGE SCALE GENOMIC DNA]</scope>
</reference>
<dbReference type="Proteomes" id="UP000017836">
    <property type="component" value="Unassembled WGS sequence"/>
</dbReference>
<dbReference type="OrthoDB" id="185373at2759"/>
<dbReference type="PANTHER" id="PTHR24015:SF930">
    <property type="entry name" value="PPR CONTAINING PLANT-LIKE PROTEIN"/>
    <property type="match status" value="1"/>
</dbReference>
<dbReference type="HOGENOM" id="CLU_002706_0_1_1"/>
<dbReference type="EMBL" id="KI394330">
    <property type="protein sequence ID" value="ERN03818.1"/>
    <property type="molecule type" value="Genomic_DNA"/>
</dbReference>
<evidence type="ECO:0008006" key="5">
    <source>
        <dbReference type="Google" id="ProtNLM"/>
    </source>
</evidence>
<dbReference type="NCBIfam" id="TIGR00756">
    <property type="entry name" value="PPR"/>
    <property type="match status" value="5"/>
</dbReference>
<dbReference type="InterPro" id="IPR046848">
    <property type="entry name" value="E_motif"/>
</dbReference>
<proteinExistence type="predicted"/>
<dbReference type="FunFam" id="1.25.40.10:FF:000285">
    <property type="entry name" value="Pentatricopeptide repeat-containing protein, chloroplastic"/>
    <property type="match status" value="1"/>
</dbReference>
<dbReference type="Pfam" id="PF13041">
    <property type="entry name" value="PPR_2"/>
    <property type="match status" value="3"/>
</dbReference>
<gene>
    <name evidence="3" type="ORF">AMTR_s00078p00125150</name>
</gene>
<evidence type="ECO:0000313" key="4">
    <source>
        <dbReference type="Proteomes" id="UP000017836"/>
    </source>
</evidence>
<evidence type="ECO:0000313" key="3">
    <source>
        <dbReference type="EMBL" id="ERN03818.1"/>
    </source>
</evidence>
<feature type="repeat" description="PPR" evidence="2">
    <location>
        <begin position="119"/>
        <end position="149"/>
    </location>
</feature>
<dbReference type="Pfam" id="PF01535">
    <property type="entry name" value="PPR"/>
    <property type="match status" value="3"/>
</dbReference>
<dbReference type="InterPro" id="IPR002885">
    <property type="entry name" value="PPR_rpt"/>
</dbReference>
<keyword evidence="1" id="KW-0677">Repeat</keyword>
<evidence type="ECO:0000256" key="1">
    <source>
        <dbReference type="ARBA" id="ARBA00022737"/>
    </source>
</evidence>
<dbReference type="eggNOG" id="KOG4197">
    <property type="taxonomic scope" value="Eukaryota"/>
</dbReference>
<protein>
    <recommendedName>
        <fullName evidence="5">Pentacotripeptide-repeat region of PRORP domain-containing protein</fullName>
    </recommendedName>
</protein>
<feature type="repeat" description="PPR" evidence="2">
    <location>
        <begin position="354"/>
        <end position="388"/>
    </location>
</feature>
<dbReference type="FunFam" id="1.25.40.10:FF:000090">
    <property type="entry name" value="Pentatricopeptide repeat-containing protein, chloroplastic"/>
    <property type="match status" value="1"/>
</dbReference>
<dbReference type="Gene3D" id="1.25.40.10">
    <property type="entry name" value="Tetratricopeptide repeat domain"/>
    <property type="match status" value="5"/>
</dbReference>
<dbReference type="PROSITE" id="PS51375">
    <property type="entry name" value="PPR"/>
    <property type="match status" value="5"/>
</dbReference>
<organism evidence="3 4">
    <name type="scientific">Amborella trichopoda</name>
    <dbReference type="NCBI Taxonomy" id="13333"/>
    <lineage>
        <taxon>Eukaryota</taxon>
        <taxon>Viridiplantae</taxon>
        <taxon>Streptophyta</taxon>
        <taxon>Embryophyta</taxon>
        <taxon>Tracheophyta</taxon>
        <taxon>Spermatophyta</taxon>
        <taxon>Magnoliopsida</taxon>
        <taxon>Amborellales</taxon>
        <taxon>Amborellaceae</taxon>
        <taxon>Amborella</taxon>
    </lineage>
</organism>
<evidence type="ECO:0000256" key="2">
    <source>
        <dbReference type="PROSITE-ProRule" id="PRU00708"/>
    </source>
</evidence>
<accession>W1P7C3</accession>
<dbReference type="Pfam" id="PF20431">
    <property type="entry name" value="E_motif"/>
    <property type="match status" value="1"/>
</dbReference>